<evidence type="ECO:0000256" key="4">
    <source>
        <dbReference type="ARBA" id="ARBA00023242"/>
    </source>
</evidence>
<feature type="compositionally biased region" description="Low complexity" evidence="5">
    <location>
        <begin position="9"/>
        <end position="18"/>
    </location>
</feature>
<dbReference type="GO" id="GO:0005737">
    <property type="term" value="C:cytoplasm"/>
    <property type="evidence" value="ECO:0007669"/>
    <property type="project" value="UniProtKB-SubCell"/>
</dbReference>
<evidence type="ECO:0000256" key="1">
    <source>
        <dbReference type="ARBA" id="ARBA00004123"/>
    </source>
</evidence>
<dbReference type="InterPro" id="IPR019191">
    <property type="entry name" value="Essential_protein_Yae1_N"/>
</dbReference>
<comment type="caution">
    <text evidence="7">The sequence shown here is derived from an EMBL/GenBank/DDBJ whole genome shotgun (WGS) entry which is preliminary data.</text>
</comment>
<protein>
    <recommendedName>
        <fullName evidence="6">Essential protein Yae1 N-terminal domain-containing protein</fullName>
    </recommendedName>
</protein>
<evidence type="ECO:0000256" key="2">
    <source>
        <dbReference type="ARBA" id="ARBA00004496"/>
    </source>
</evidence>
<feature type="compositionally biased region" description="Low complexity" evidence="5">
    <location>
        <begin position="163"/>
        <end position="172"/>
    </location>
</feature>
<evidence type="ECO:0000256" key="5">
    <source>
        <dbReference type="SAM" id="MobiDB-lite"/>
    </source>
</evidence>
<gene>
    <name evidence="7" type="ORF">RND81_08G104500</name>
</gene>
<comment type="subcellular location">
    <subcellularLocation>
        <location evidence="2">Cytoplasm</location>
    </subcellularLocation>
    <subcellularLocation>
        <location evidence="1">Nucleus</location>
    </subcellularLocation>
</comment>
<feature type="region of interest" description="Disordered" evidence="5">
    <location>
        <begin position="1"/>
        <end position="37"/>
    </location>
</feature>
<organism evidence="7 8">
    <name type="scientific">Saponaria officinalis</name>
    <name type="common">Common soapwort</name>
    <name type="synonym">Lychnis saponaria</name>
    <dbReference type="NCBI Taxonomy" id="3572"/>
    <lineage>
        <taxon>Eukaryota</taxon>
        <taxon>Viridiplantae</taxon>
        <taxon>Streptophyta</taxon>
        <taxon>Embryophyta</taxon>
        <taxon>Tracheophyta</taxon>
        <taxon>Spermatophyta</taxon>
        <taxon>Magnoliopsida</taxon>
        <taxon>eudicotyledons</taxon>
        <taxon>Gunneridae</taxon>
        <taxon>Pentapetalae</taxon>
        <taxon>Caryophyllales</taxon>
        <taxon>Caryophyllaceae</taxon>
        <taxon>Caryophylleae</taxon>
        <taxon>Saponaria</taxon>
    </lineage>
</organism>
<dbReference type="GO" id="GO:0005634">
    <property type="term" value="C:nucleus"/>
    <property type="evidence" value="ECO:0007669"/>
    <property type="project" value="UniProtKB-SubCell"/>
</dbReference>
<dbReference type="PANTHER" id="PTHR18829:SF0">
    <property type="entry name" value="PROTEIN YAE1 HOMOLOG"/>
    <property type="match status" value="1"/>
</dbReference>
<accession>A0AAW1J5V3</accession>
<keyword evidence="3" id="KW-0963">Cytoplasm</keyword>
<evidence type="ECO:0000313" key="7">
    <source>
        <dbReference type="EMBL" id="KAK9698439.1"/>
    </source>
</evidence>
<dbReference type="AlphaFoldDB" id="A0AAW1J5V3"/>
<dbReference type="PANTHER" id="PTHR18829">
    <property type="entry name" value="PROTEIN YAE1 HOMOLOG"/>
    <property type="match status" value="1"/>
</dbReference>
<proteinExistence type="predicted"/>
<sequence length="211" mass="23646">MENSQTAASSSPSFVDSSIIGNGEDSTSLPTDVSHSEDSYEEAWFDDDCDNELELHNEWKLRRDKFYTDGYREGTIEGQKDAAQNGFNLGFKDSVMVGYKWGIIRGVTSAFAHMPDELKEKLVETVEVRKELMNLHVQVDSIATEDALKLFHEDIEKRKTADSSSSGNSAPSRTHQSDRGGLETYVRKLELLLKESSEINVRIEATERASS</sequence>
<feature type="compositionally biased region" description="Polar residues" evidence="5">
    <location>
        <begin position="24"/>
        <end position="33"/>
    </location>
</feature>
<dbReference type="InterPro" id="IPR038881">
    <property type="entry name" value="Yae1-like"/>
</dbReference>
<feature type="region of interest" description="Disordered" evidence="5">
    <location>
        <begin position="159"/>
        <end position="181"/>
    </location>
</feature>
<keyword evidence="4" id="KW-0539">Nucleus</keyword>
<evidence type="ECO:0000313" key="8">
    <source>
        <dbReference type="Proteomes" id="UP001443914"/>
    </source>
</evidence>
<evidence type="ECO:0000256" key="3">
    <source>
        <dbReference type="ARBA" id="ARBA00022490"/>
    </source>
</evidence>
<feature type="domain" description="Essential protein Yae1 N-terminal" evidence="6">
    <location>
        <begin position="70"/>
        <end position="107"/>
    </location>
</feature>
<reference evidence="7" key="1">
    <citation type="submission" date="2024-03" db="EMBL/GenBank/DDBJ databases">
        <title>WGS assembly of Saponaria officinalis var. Norfolk2.</title>
        <authorList>
            <person name="Jenkins J."/>
            <person name="Shu S."/>
            <person name="Grimwood J."/>
            <person name="Barry K."/>
            <person name="Goodstein D."/>
            <person name="Schmutz J."/>
            <person name="Leebens-Mack J."/>
            <person name="Osbourn A."/>
        </authorList>
    </citation>
    <scope>NUCLEOTIDE SEQUENCE [LARGE SCALE GENOMIC DNA]</scope>
    <source>
        <strain evidence="7">JIC</strain>
    </source>
</reference>
<dbReference type="Pfam" id="PF09811">
    <property type="entry name" value="Yae1_N"/>
    <property type="match status" value="1"/>
</dbReference>
<dbReference type="Proteomes" id="UP001443914">
    <property type="component" value="Unassembled WGS sequence"/>
</dbReference>
<dbReference type="EMBL" id="JBDFQZ010000008">
    <property type="protein sequence ID" value="KAK9698439.1"/>
    <property type="molecule type" value="Genomic_DNA"/>
</dbReference>
<name>A0AAW1J5V3_SAPOF</name>
<keyword evidence="8" id="KW-1185">Reference proteome</keyword>
<evidence type="ECO:0000259" key="6">
    <source>
        <dbReference type="Pfam" id="PF09811"/>
    </source>
</evidence>